<dbReference type="AlphaFoldDB" id="A0A4Z2IZI6"/>
<feature type="compositionally biased region" description="Low complexity" evidence="7">
    <location>
        <begin position="50"/>
        <end position="66"/>
    </location>
</feature>
<feature type="region of interest" description="Disordered" evidence="7">
    <location>
        <begin position="14"/>
        <end position="72"/>
    </location>
</feature>
<feature type="coiled-coil region" evidence="6">
    <location>
        <begin position="79"/>
        <end position="162"/>
    </location>
</feature>
<evidence type="ECO:0000256" key="3">
    <source>
        <dbReference type="ARBA" id="ARBA00022490"/>
    </source>
</evidence>
<evidence type="ECO:0000256" key="1">
    <source>
        <dbReference type="ARBA" id="ARBA00004245"/>
    </source>
</evidence>
<dbReference type="Pfam" id="PF05672">
    <property type="entry name" value="MAP7"/>
    <property type="match status" value="1"/>
</dbReference>
<proteinExistence type="inferred from homology"/>
<comment type="similarity">
    <text evidence="2">Belongs to the MAP7 family.</text>
</comment>
<accession>A0A4Z2IZI6</accession>
<dbReference type="GO" id="GO:0015630">
    <property type="term" value="C:microtubule cytoskeleton"/>
    <property type="evidence" value="ECO:0007669"/>
    <property type="project" value="InterPro"/>
</dbReference>
<dbReference type="OrthoDB" id="8948920at2759"/>
<feature type="compositionally biased region" description="Low complexity" evidence="7">
    <location>
        <begin position="329"/>
        <end position="340"/>
    </location>
</feature>
<organism evidence="8 9">
    <name type="scientific">Liparis tanakae</name>
    <name type="common">Tanaka's snailfish</name>
    <dbReference type="NCBI Taxonomy" id="230148"/>
    <lineage>
        <taxon>Eukaryota</taxon>
        <taxon>Metazoa</taxon>
        <taxon>Chordata</taxon>
        <taxon>Craniata</taxon>
        <taxon>Vertebrata</taxon>
        <taxon>Euteleostomi</taxon>
        <taxon>Actinopterygii</taxon>
        <taxon>Neopterygii</taxon>
        <taxon>Teleostei</taxon>
        <taxon>Neoteleostei</taxon>
        <taxon>Acanthomorphata</taxon>
        <taxon>Eupercaria</taxon>
        <taxon>Perciformes</taxon>
        <taxon>Cottioidei</taxon>
        <taxon>Cottales</taxon>
        <taxon>Liparidae</taxon>
        <taxon>Liparis</taxon>
    </lineage>
</organism>
<feature type="region of interest" description="Disordered" evidence="7">
    <location>
        <begin position="311"/>
        <end position="659"/>
    </location>
</feature>
<comment type="caution">
    <text evidence="8">The sequence shown here is derived from an EMBL/GenBank/DDBJ whole genome shotgun (WGS) entry which is preliminary data.</text>
</comment>
<dbReference type="InterPro" id="IPR008604">
    <property type="entry name" value="MAP7_fam"/>
</dbReference>
<protein>
    <submittedName>
        <fullName evidence="8">Ensconsin</fullName>
    </submittedName>
</protein>
<dbReference type="GO" id="GO:0000226">
    <property type="term" value="P:microtubule cytoskeleton organization"/>
    <property type="evidence" value="ECO:0007669"/>
    <property type="project" value="InterPro"/>
</dbReference>
<feature type="compositionally biased region" description="Polar residues" evidence="7">
    <location>
        <begin position="37"/>
        <end position="49"/>
    </location>
</feature>
<evidence type="ECO:0000256" key="4">
    <source>
        <dbReference type="ARBA" id="ARBA00023054"/>
    </source>
</evidence>
<evidence type="ECO:0000256" key="7">
    <source>
        <dbReference type="SAM" id="MobiDB-lite"/>
    </source>
</evidence>
<sequence>MAICASATAIGASYSQGISEDGRSSSIARRGSSGSGHTYTPTLTPTSGPTATHTSTSNSSSNNAAAKADSLLFNKMDERQRLARERRGEREKLNAVKEAEWQAREERARLQYEKQVEERRLRLEEQRVKEDRRRLAVEEKRRQKLEEDKARHEAVIRRTLERNQKTKQKPNRWSWGGPLQTNTPSTPAGYVESAFLYPLDLAGLEHMQGAFRLSRRYGVTSQYAERRSVSTMNLSKHTDPVFTKRLSYSSATLLHSPDRGLRCLPLTPWESNVVNRLQQPTHSYLARSRSAMSLSGEQTVSCHPMGSMSFKALQAPPLPHCRSQERSLSRGAVSSSSTTTARRKTTGSTQQKDRDNIRKSWSNLSLPFAPILSLPPKMTPFKKNRKGTSPSPGRPPIKSAGRPSTPRQLKSPGADDPGNFRPYRVPESHKPIRAPDGWGEEPALGPLQPRPQPLGQNKTSGEHTAPAASERISSPPAHKPSAGTTDPEEASRILAENRRLAREQREKDEGERKQQEEQRRIAQEEMARRKGEERVKREEEAQRQAEETRKNKEEEERKGAEERLQKEREEAERLLKQVRESLQVNRRAHFADRLDEIMKRTRRSDTAEKKVVPNRNGDGAVTPAAPSPPAVTASPTHNSNGNDHQPEPDAAALSHSDQR</sequence>
<gene>
    <name evidence="8" type="primary">MAP7_1</name>
    <name evidence="8" type="ORF">EYF80_006758</name>
</gene>
<evidence type="ECO:0000256" key="5">
    <source>
        <dbReference type="ARBA" id="ARBA00023212"/>
    </source>
</evidence>
<dbReference type="EMBL" id="SRLO01000035">
    <property type="protein sequence ID" value="TNN83151.1"/>
    <property type="molecule type" value="Genomic_DNA"/>
</dbReference>
<evidence type="ECO:0000313" key="8">
    <source>
        <dbReference type="EMBL" id="TNN83151.1"/>
    </source>
</evidence>
<keyword evidence="5" id="KW-0206">Cytoskeleton</keyword>
<dbReference type="PANTHER" id="PTHR15073">
    <property type="entry name" value="MICROTUBULE-ASSOCIATED PROTEIN"/>
    <property type="match status" value="1"/>
</dbReference>
<feature type="compositionally biased region" description="Basic and acidic residues" evidence="7">
    <location>
        <begin position="489"/>
        <end position="579"/>
    </location>
</feature>
<evidence type="ECO:0000313" key="9">
    <source>
        <dbReference type="Proteomes" id="UP000314294"/>
    </source>
</evidence>
<dbReference type="Proteomes" id="UP000314294">
    <property type="component" value="Unassembled WGS sequence"/>
</dbReference>
<feature type="compositionally biased region" description="Low complexity" evidence="7">
    <location>
        <begin position="24"/>
        <end position="36"/>
    </location>
</feature>
<comment type="subcellular location">
    <subcellularLocation>
        <location evidence="1">Cytoplasm</location>
        <location evidence="1">Cytoskeleton</location>
    </subcellularLocation>
</comment>
<keyword evidence="4 6" id="KW-0175">Coiled coil</keyword>
<evidence type="ECO:0000256" key="2">
    <source>
        <dbReference type="ARBA" id="ARBA00007525"/>
    </source>
</evidence>
<keyword evidence="3" id="KW-0963">Cytoplasm</keyword>
<feature type="compositionally biased region" description="Basic and acidic residues" evidence="7">
    <location>
        <begin position="589"/>
        <end position="611"/>
    </location>
</feature>
<feature type="compositionally biased region" description="Low complexity" evidence="7">
    <location>
        <begin position="620"/>
        <end position="636"/>
    </location>
</feature>
<reference evidence="8 9" key="1">
    <citation type="submission" date="2019-03" db="EMBL/GenBank/DDBJ databases">
        <title>First draft genome of Liparis tanakae, snailfish: a comprehensive survey of snailfish specific genes.</title>
        <authorList>
            <person name="Kim W."/>
            <person name="Song I."/>
            <person name="Jeong J.-H."/>
            <person name="Kim D."/>
            <person name="Kim S."/>
            <person name="Ryu S."/>
            <person name="Song J.Y."/>
            <person name="Lee S.K."/>
        </authorList>
    </citation>
    <scope>NUCLEOTIDE SEQUENCE [LARGE SCALE GENOMIC DNA]</scope>
    <source>
        <tissue evidence="8">Muscle</tissue>
    </source>
</reference>
<dbReference type="PANTHER" id="PTHR15073:SF1">
    <property type="entry name" value="RETICULOCYTE-BINDING PROTEIN HOMOLOG 2A"/>
    <property type="match status" value="1"/>
</dbReference>
<dbReference type="InterPro" id="IPR051483">
    <property type="entry name" value="MAP7_domain-containing"/>
</dbReference>
<name>A0A4Z2IZI6_9TELE</name>
<keyword evidence="9" id="KW-1185">Reference proteome</keyword>
<evidence type="ECO:0000256" key="6">
    <source>
        <dbReference type="SAM" id="Coils"/>
    </source>
</evidence>